<organism evidence="1 2">
    <name type="scientific">Musa troglodytarum</name>
    <name type="common">fe'i banana</name>
    <dbReference type="NCBI Taxonomy" id="320322"/>
    <lineage>
        <taxon>Eukaryota</taxon>
        <taxon>Viridiplantae</taxon>
        <taxon>Streptophyta</taxon>
        <taxon>Embryophyta</taxon>
        <taxon>Tracheophyta</taxon>
        <taxon>Spermatophyta</taxon>
        <taxon>Magnoliopsida</taxon>
        <taxon>Liliopsida</taxon>
        <taxon>Zingiberales</taxon>
        <taxon>Musaceae</taxon>
        <taxon>Musa</taxon>
    </lineage>
</organism>
<dbReference type="PANTHER" id="PTHR36737:SF1">
    <property type="entry name" value="EXPRESSED PROTEIN"/>
    <property type="match status" value="1"/>
</dbReference>
<name>A0A9E7F0X7_9LILI</name>
<sequence length="129" mass="14277">MSLAAASKRALLSEDVPWRASPDGEKPVPRIHRNPLLRVESNPCIRYAVAVMKHPDPIGEGFAMEARVEAAGPECIVPGLAKPVRLLGLKVWPFEFSFKFLEPIGRELRALGKIMDSAINLMNASFQDR</sequence>
<evidence type="ECO:0000313" key="1">
    <source>
        <dbReference type="EMBL" id="URD87504.1"/>
    </source>
</evidence>
<keyword evidence="2" id="KW-1185">Reference proteome</keyword>
<reference evidence="1" key="1">
    <citation type="submission" date="2022-05" db="EMBL/GenBank/DDBJ databases">
        <title>The Musa troglodytarum L. genome provides insights into the mechanism of non-climacteric behaviour and enrichment of carotenoids.</title>
        <authorList>
            <person name="Wang J."/>
        </authorList>
    </citation>
    <scope>NUCLEOTIDE SEQUENCE</scope>
    <source>
        <tissue evidence="1">Leaf</tissue>
    </source>
</reference>
<dbReference type="OrthoDB" id="2012141at2759"/>
<dbReference type="GO" id="GO:0009941">
    <property type="term" value="C:chloroplast envelope"/>
    <property type="evidence" value="ECO:0007669"/>
    <property type="project" value="TreeGrafter"/>
</dbReference>
<dbReference type="EMBL" id="CP097504">
    <property type="protein sequence ID" value="URD87504.1"/>
    <property type="molecule type" value="Genomic_DNA"/>
</dbReference>
<proteinExistence type="predicted"/>
<evidence type="ECO:0000313" key="2">
    <source>
        <dbReference type="Proteomes" id="UP001055439"/>
    </source>
</evidence>
<protein>
    <submittedName>
        <fullName evidence="1">Uncharacterized protein</fullName>
    </submittedName>
</protein>
<dbReference type="AlphaFoldDB" id="A0A9E7F0X7"/>
<gene>
    <name evidence="1" type="ORF">MUK42_28197</name>
</gene>
<accession>A0A9E7F0X7</accession>
<dbReference type="PANTHER" id="PTHR36737">
    <property type="entry name" value="EXPRESSED PROTEIN"/>
    <property type="match status" value="1"/>
</dbReference>
<dbReference type="Proteomes" id="UP001055439">
    <property type="component" value="Chromosome 2"/>
</dbReference>